<proteinExistence type="inferred from homology"/>
<keyword evidence="4" id="KW-0804">Transcription</keyword>
<evidence type="ECO:0000259" key="5">
    <source>
        <dbReference type="PROSITE" id="PS50931"/>
    </source>
</evidence>
<evidence type="ECO:0000313" key="6">
    <source>
        <dbReference type="EMBL" id="MBJ7539500.1"/>
    </source>
</evidence>
<feature type="domain" description="HTH lysR-type" evidence="5">
    <location>
        <begin position="2"/>
        <end position="59"/>
    </location>
</feature>
<dbReference type="SUPFAM" id="SSF46785">
    <property type="entry name" value="Winged helix' DNA-binding domain"/>
    <property type="match status" value="1"/>
</dbReference>
<evidence type="ECO:0000256" key="4">
    <source>
        <dbReference type="ARBA" id="ARBA00023163"/>
    </source>
</evidence>
<sequence>MLDIAELLTFIKVAETGSFSEAGSRLFITQPAVSKRVAALESSLGVKLFDRIGRQVQLTEAGNRLLPKAKKMAEDLQDIKRSMTLQLEDVSGELRLSTSHHVGLRRLPRSLKRFQEAFPSAQLEIEFTQSEDAYQDVLKGNAELGVITLSNKDNPMIESLPIWSDPLTCVVSKDHPLALSTNVSLIELSNNACVLPNKNTFTRQIAEHAFAKQGLKPKVRMNTNNLETLAMLVSIGWGWSLLPSTLVDDKLAVLHIPDLNVERELGVIHHKQRTLSRAAIAFIEILKSDAVY</sequence>
<dbReference type="PRINTS" id="PR00039">
    <property type="entry name" value="HTHLYSR"/>
</dbReference>
<keyword evidence="3" id="KW-0238">DNA-binding</keyword>
<dbReference type="InterPro" id="IPR000847">
    <property type="entry name" value="LysR_HTH_N"/>
</dbReference>
<dbReference type="CDD" id="cd05466">
    <property type="entry name" value="PBP2_LTTR_substrate"/>
    <property type="match status" value="1"/>
</dbReference>
<dbReference type="SUPFAM" id="SSF53850">
    <property type="entry name" value="Periplasmic binding protein-like II"/>
    <property type="match status" value="1"/>
</dbReference>
<dbReference type="AlphaFoldDB" id="A0A934N1G8"/>
<keyword evidence="2" id="KW-0805">Transcription regulation</keyword>
<gene>
    <name evidence="6" type="ORF">I8J31_17610</name>
</gene>
<dbReference type="EMBL" id="JAEMNX010000025">
    <property type="protein sequence ID" value="MBJ7539500.1"/>
    <property type="molecule type" value="Genomic_DNA"/>
</dbReference>
<evidence type="ECO:0000256" key="2">
    <source>
        <dbReference type="ARBA" id="ARBA00023015"/>
    </source>
</evidence>
<dbReference type="PROSITE" id="PS50931">
    <property type="entry name" value="HTH_LYSR"/>
    <property type="match status" value="1"/>
</dbReference>
<dbReference type="GO" id="GO:0000976">
    <property type="term" value="F:transcription cis-regulatory region binding"/>
    <property type="evidence" value="ECO:0007669"/>
    <property type="project" value="TreeGrafter"/>
</dbReference>
<dbReference type="Pfam" id="PF00126">
    <property type="entry name" value="HTH_1"/>
    <property type="match status" value="1"/>
</dbReference>
<organism evidence="6 7">
    <name type="scientific">Marinomonas transparens</name>
    <dbReference type="NCBI Taxonomy" id="2795388"/>
    <lineage>
        <taxon>Bacteria</taxon>
        <taxon>Pseudomonadati</taxon>
        <taxon>Pseudomonadota</taxon>
        <taxon>Gammaproteobacteria</taxon>
        <taxon>Oceanospirillales</taxon>
        <taxon>Oceanospirillaceae</taxon>
        <taxon>Marinomonas</taxon>
    </lineage>
</organism>
<dbReference type="FunFam" id="1.10.10.10:FF:000001">
    <property type="entry name" value="LysR family transcriptional regulator"/>
    <property type="match status" value="1"/>
</dbReference>
<evidence type="ECO:0000313" key="7">
    <source>
        <dbReference type="Proteomes" id="UP000628710"/>
    </source>
</evidence>
<dbReference type="PANTHER" id="PTHR30126:SF81">
    <property type="entry name" value="HTH-TYPE TRANSCRIPTIONAL REGULATOR ILVY"/>
    <property type="match status" value="1"/>
</dbReference>
<keyword evidence="7" id="KW-1185">Reference proteome</keyword>
<dbReference type="Gene3D" id="1.10.10.10">
    <property type="entry name" value="Winged helix-like DNA-binding domain superfamily/Winged helix DNA-binding domain"/>
    <property type="match status" value="1"/>
</dbReference>
<evidence type="ECO:0000256" key="1">
    <source>
        <dbReference type="ARBA" id="ARBA00009437"/>
    </source>
</evidence>
<dbReference type="RefSeq" id="WP_199469902.1">
    <property type="nucleotide sequence ID" value="NZ_JAEMNX010000025.1"/>
</dbReference>
<reference evidence="6" key="1">
    <citation type="submission" date="2020-12" db="EMBL/GenBank/DDBJ databases">
        <title>Marinomonas arctica sp. nov., a psychrotolerant bacterium isolated from the Arctic.</title>
        <authorList>
            <person name="Zhang Y."/>
        </authorList>
    </citation>
    <scope>NUCLEOTIDE SEQUENCE</scope>
    <source>
        <strain evidence="6">C1424</strain>
    </source>
</reference>
<dbReference type="InterPro" id="IPR036388">
    <property type="entry name" value="WH-like_DNA-bd_sf"/>
</dbReference>
<dbReference type="PANTHER" id="PTHR30126">
    <property type="entry name" value="HTH-TYPE TRANSCRIPTIONAL REGULATOR"/>
    <property type="match status" value="1"/>
</dbReference>
<dbReference type="Gene3D" id="3.40.190.290">
    <property type="match status" value="1"/>
</dbReference>
<accession>A0A934N1G8</accession>
<comment type="caution">
    <text evidence="6">The sequence shown here is derived from an EMBL/GenBank/DDBJ whole genome shotgun (WGS) entry which is preliminary data.</text>
</comment>
<dbReference type="Pfam" id="PF03466">
    <property type="entry name" value="LysR_substrate"/>
    <property type="match status" value="1"/>
</dbReference>
<evidence type="ECO:0000256" key="3">
    <source>
        <dbReference type="ARBA" id="ARBA00023125"/>
    </source>
</evidence>
<name>A0A934N1G8_9GAMM</name>
<protein>
    <submittedName>
        <fullName evidence="6">LysR family transcriptional regulator</fullName>
    </submittedName>
</protein>
<comment type="similarity">
    <text evidence="1">Belongs to the LysR transcriptional regulatory family.</text>
</comment>
<dbReference type="InterPro" id="IPR005119">
    <property type="entry name" value="LysR_subst-bd"/>
</dbReference>
<dbReference type="GO" id="GO:0003700">
    <property type="term" value="F:DNA-binding transcription factor activity"/>
    <property type="evidence" value="ECO:0007669"/>
    <property type="project" value="InterPro"/>
</dbReference>
<dbReference type="InterPro" id="IPR036390">
    <property type="entry name" value="WH_DNA-bd_sf"/>
</dbReference>
<dbReference type="Proteomes" id="UP000628710">
    <property type="component" value="Unassembled WGS sequence"/>
</dbReference>